<dbReference type="AlphaFoldDB" id="A0A1I7XFT9"/>
<organism evidence="5 6">
    <name type="scientific">Heterorhabditis bacteriophora</name>
    <name type="common">Entomopathogenic nematode worm</name>
    <dbReference type="NCBI Taxonomy" id="37862"/>
    <lineage>
        <taxon>Eukaryota</taxon>
        <taxon>Metazoa</taxon>
        <taxon>Ecdysozoa</taxon>
        <taxon>Nematoda</taxon>
        <taxon>Chromadorea</taxon>
        <taxon>Rhabditida</taxon>
        <taxon>Rhabditina</taxon>
        <taxon>Rhabditomorpha</taxon>
        <taxon>Strongyloidea</taxon>
        <taxon>Heterorhabditidae</taxon>
        <taxon>Heterorhabditis</taxon>
    </lineage>
</organism>
<keyword evidence="1" id="KW-1015">Disulfide bond</keyword>
<accession>A0A1I7XFT9</accession>
<dbReference type="WBParaSite" id="Hba_16191">
    <property type="protein sequence ID" value="Hba_16191"/>
    <property type="gene ID" value="Hba_16191"/>
</dbReference>
<feature type="domain" description="CUB" evidence="4">
    <location>
        <begin position="22"/>
        <end position="101"/>
    </location>
</feature>
<keyword evidence="5" id="KW-1185">Reference proteome</keyword>
<evidence type="ECO:0000256" key="3">
    <source>
        <dbReference type="SAM" id="SignalP"/>
    </source>
</evidence>
<dbReference type="InterPro" id="IPR000859">
    <property type="entry name" value="CUB_dom"/>
</dbReference>
<dbReference type="SUPFAM" id="SSF49854">
    <property type="entry name" value="Spermadhesin, CUB domain"/>
    <property type="match status" value="1"/>
</dbReference>
<proteinExistence type="predicted"/>
<protein>
    <submittedName>
        <fullName evidence="6">CUB domain-containing protein</fullName>
    </submittedName>
</protein>
<evidence type="ECO:0000313" key="6">
    <source>
        <dbReference type="WBParaSite" id="Hba_16191"/>
    </source>
</evidence>
<keyword evidence="3" id="KW-0732">Signal</keyword>
<comment type="caution">
    <text evidence="2">Lacks conserved residue(s) required for the propagation of feature annotation.</text>
</comment>
<feature type="chain" id="PRO_5009311227" evidence="3">
    <location>
        <begin position="19"/>
        <end position="101"/>
    </location>
</feature>
<dbReference type="PROSITE" id="PS01180">
    <property type="entry name" value="CUB"/>
    <property type="match status" value="1"/>
</dbReference>
<dbReference type="Gene3D" id="2.60.120.290">
    <property type="entry name" value="Spermadhesin, CUB domain"/>
    <property type="match status" value="1"/>
</dbReference>
<evidence type="ECO:0000256" key="2">
    <source>
        <dbReference type="PROSITE-ProRule" id="PRU00059"/>
    </source>
</evidence>
<name>A0A1I7XFT9_HETBA</name>
<reference evidence="6" key="1">
    <citation type="submission" date="2016-11" db="UniProtKB">
        <authorList>
            <consortium name="WormBaseParasite"/>
        </authorList>
    </citation>
    <scope>IDENTIFICATION</scope>
</reference>
<feature type="signal peptide" evidence="3">
    <location>
        <begin position="1"/>
        <end position="18"/>
    </location>
</feature>
<dbReference type="InterPro" id="IPR035914">
    <property type="entry name" value="Sperma_CUB_dom_sf"/>
</dbReference>
<evidence type="ECO:0000313" key="5">
    <source>
        <dbReference type="Proteomes" id="UP000095283"/>
    </source>
</evidence>
<evidence type="ECO:0000259" key="4">
    <source>
        <dbReference type="PROSITE" id="PS01180"/>
    </source>
</evidence>
<evidence type="ECO:0000256" key="1">
    <source>
        <dbReference type="ARBA" id="ARBA00023157"/>
    </source>
</evidence>
<dbReference type="Pfam" id="PF00431">
    <property type="entry name" value="CUB"/>
    <property type="match status" value="1"/>
</dbReference>
<sequence length="101" mass="12027">MICKSMLILPLLIAEVSSRCDCMNKIVLLIDHEDFRIVSSPDYPRYYCPNLSCMWRIVAPDNTSKVHFYADNLDLRDGKDMIEFYDHRFLMDTDKRTYSHR</sequence>
<dbReference type="Proteomes" id="UP000095283">
    <property type="component" value="Unplaced"/>
</dbReference>